<dbReference type="InterPro" id="IPR050619">
    <property type="entry name" value="Flavodoxin"/>
</dbReference>
<comment type="caution">
    <text evidence="8">The sequence shown here is derived from an EMBL/GenBank/DDBJ whole genome shotgun (WGS) entry which is preliminary data.</text>
</comment>
<evidence type="ECO:0000256" key="1">
    <source>
        <dbReference type="ARBA" id="ARBA00001917"/>
    </source>
</evidence>
<dbReference type="NCBIfam" id="NF006738">
    <property type="entry name" value="PRK09267.1-4"/>
    <property type="match status" value="1"/>
</dbReference>
<dbReference type="GO" id="GO:0009055">
    <property type="term" value="F:electron transfer activity"/>
    <property type="evidence" value="ECO:0007669"/>
    <property type="project" value="InterPro"/>
</dbReference>
<organism evidence="8">
    <name type="scientific">bioreactor metagenome</name>
    <dbReference type="NCBI Taxonomy" id="1076179"/>
    <lineage>
        <taxon>unclassified sequences</taxon>
        <taxon>metagenomes</taxon>
        <taxon>ecological metagenomes</taxon>
    </lineage>
</organism>
<dbReference type="GO" id="GO:0010181">
    <property type="term" value="F:FMN binding"/>
    <property type="evidence" value="ECO:0007669"/>
    <property type="project" value="InterPro"/>
</dbReference>
<keyword evidence="3" id="KW-0813">Transport</keyword>
<dbReference type="SUPFAM" id="SSF52218">
    <property type="entry name" value="Flavoproteins"/>
    <property type="match status" value="1"/>
</dbReference>
<dbReference type="Gene3D" id="3.40.50.360">
    <property type="match status" value="1"/>
</dbReference>
<dbReference type="PROSITE" id="PS50902">
    <property type="entry name" value="FLAVODOXIN_LIKE"/>
    <property type="match status" value="1"/>
</dbReference>
<dbReference type="InterPro" id="IPR008254">
    <property type="entry name" value="Flavodoxin/NO_synth"/>
</dbReference>
<name>A0A644YRI7_9ZZZZ</name>
<gene>
    <name evidence="8" type="primary">nifF_3</name>
    <name evidence="8" type="ORF">SDC9_77041</name>
</gene>
<dbReference type="NCBIfam" id="NF006739">
    <property type="entry name" value="PRK09267.1-5"/>
    <property type="match status" value="1"/>
</dbReference>
<dbReference type="InterPro" id="IPR010086">
    <property type="entry name" value="Flavodoxin_lc"/>
</dbReference>
<dbReference type="AlphaFoldDB" id="A0A644YRI7"/>
<dbReference type="EMBL" id="VSSQ01005800">
    <property type="protein sequence ID" value="MPM30491.1"/>
    <property type="molecule type" value="Genomic_DNA"/>
</dbReference>
<dbReference type="PROSITE" id="PS00201">
    <property type="entry name" value="FLAVODOXIN"/>
    <property type="match status" value="1"/>
</dbReference>
<evidence type="ECO:0000313" key="8">
    <source>
        <dbReference type="EMBL" id="MPM30491.1"/>
    </source>
</evidence>
<dbReference type="Pfam" id="PF00258">
    <property type="entry name" value="Flavodoxin_1"/>
    <property type="match status" value="1"/>
</dbReference>
<comment type="similarity">
    <text evidence="2">Belongs to the flavodoxin family.</text>
</comment>
<dbReference type="InterPro" id="IPR029039">
    <property type="entry name" value="Flavoprotein-like_sf"/>
</dbReference>
<dbReference type="NCBIfam" id="TIGR01752">
    <property type="entry name" value="flav_long"/>
    <property type="match status" value="1"/>
</dbReference>
<accession>A0A644YRI7</accession>
<feature type="domain" description="Flavodoxin-like" evidence="7">
    <location>
        <begin position="4"/>
        <end position="162"/>
    </location>
</feature>
<evidence type="ECO:0000256" key="2">
    <source>
        <dbReference type="ARBA" id="ARBA00005267"/>
    </source>
</evidence>
<dbReference type="PANTHER" id="PTHR42809">
    <property type="entry name" value="FLAVODOXIN 2"/>
    <property type="match status" value="1"/>
</dbReference>
<evidence type="ECO:0000256" key="6">
    <source>
        <dbReference type="ARBA" id="ARBA00022982"/>
    </source>
</evidence>
<sequence>MSNIAILYGTSGGNTESVAKSIRSLFNNEADLYNVDTIKIDEIKPYKYLILGTSTTGIGDLQDDWDSFLPAFSKADLSDKTVAIFALGDSASFSSSFAEAMKVIYDAIKDKTKIVGFVDDEGYTYDDSTAVVDGRWVGLPIDEDNEYDQTDARLDAWVQELKKEFN</sequence>
<proteinExistence type="inferred from homology"/>
<protein>
    <submittedName>
        <fullName evidence="8">Flavodoxin 2</fullName>
    </submittedName>
</protein>
<comment type="cofactor">
    <cofactor evidence="1">
        <name>FMN</name>
        <dbReference type="ChEBI" id="CHEBI:58210"/>
    </cofactor>
</comment>
<evidence type="ECO:0000256" key="4">
    <source>
        <dbReference type="ARBA" id="ARBA00022630"/>
    </source>
</evidence>
<dbReference type="PIRSF" id="PIRSF038996">
    <property type="entry name" value="FldA"/>
    <property type="match status" value="1"/>
</dbReference>
<keyword evidence="5" id="KW-0288">FMN</keyword>
<reference evidence="8" key="1">
    <citation type="submission" date="2019-08" db="EMBL/GenBank/DDBJ databases">
        <authorList>
            <person name="Kucharzyk K."/>
            <person name="Murdoch R.W."/>
            <person name="Higgins S."/>
            <person name="Loffler F."/>
        </authorList>
    </citation>
    <scope>NUCLEOTIDE SEQUENCE</scope>
</reference>
<keyword evidence="4" id="KW-0285">Flavoprotein</keyword>
<dbReference type="InterPro" id="IPR001226">
    <property type="entry name" value="Flavodoxin_CS"/>
</dbReference>
<keyword evidence="6" id="KW-0249">Electron transport</keyword>
<dbReference type="PANTHER" id="PTHR42809:SF1">
    <property type="entry name" value="FLAVODOXIN 1"/>
    <property type="match status" value="1"/>
</dbReference>
<evidence type="ECO:0000256" key="3">
    <source>
        <dbReference type="ARBA" id="ARBA00022448"/>
    </source>
</evidence>
<evidence type="ECO:0000256" key="5">
    <source>
        <dbReference type="ARBA" id="ARBA00022643"/>
    </source>
</evidence>
<evidence type="ECO:0000259" key="7">
    <source>
        <dbReference type="PROSITE" id="PS50902"/>
    </source>
</evidence>